<proteinExistence type="predicted"/>
<feature type="non-terminal residue" evidence="1">
    <location>
        <position position="73"/>
    </location>
</feature>
<accession>X1GTI0</accession>
<evidence type="ECO:0000313" key="1">
    <source>
        <dbReference type="EMBL" id="GAH36323.1"/>
    </source>
</evidence>
<dbReference type="AlphaFoldDB" id="X1GTI0"/>
<dbReference type="EMBL" id="BARU01012040">
    <property type="protein sequence ID" value="GAH36323.1"/>
    <property type="molecule type" value="Genomic_DNA"/>
</dbReference>
<gene>
    <name evidence="1" type="ORF">S03H2_22376</name>
</gene>
<sequence length="73" mass="8608">MILDRLIEHFPELNFRYSVDSAYIIPLGRAANLFPNGIITEQNIFEKHIQMNSISYLCDNWMHWNSMTIDTFG</sequence>
<comment type="caution">
    <text evidence="1">The sequence shown here is derived from an EMBL/GenBank/DDBJ whole genome shotgun (WGS) entry which is preliminary data.</text>
</comment>
<protein>
    <submittedName>
        <fullName evidence="1">Uncharacterized protein</fullName>
    </submittedName>
</protein>
<reference evidence="1" key="1">
    <citation type="journal article" date="2014" name="Front. Microbiol.">
        <title>High frequency of phylogenetically diverse reductive dehalogenase-homologous genes in deep subseafloor sedimentary metagenomes.</title>
        <authorList>
            <person name="Kawai M."/>
            <person name="Futagami T."/>
            <person name="Toyoda A."/>
            <person name="Takaki Y."/>
            <person name="Nishi S."/>
            <person name="Hori S."/>
            <person name="Arai W."/>
            <person name="Tsubouchi T."/>
            <person name="Morono Y."/>
            <person name="Uchiyama I."/>
            <person name="Ito T."/>
            <person name="Fujiyama A."/>
            <person name="Inagaki F."/>
            <person name="Takami H."/>
        </authorList>
    </citation>
    <scope>NUCLEOTIDE SEQUENCE</scope>
    <source>
        <strain evidence="1">Expedition CK06-06</strain>
    </source>
</reference>
<organism evidence="1">
    <name type="scientific">marine sediment metagenome</name>
    <dbReference type="NCBI Taxonomy" id="412755"/>
    <lineage>
        <taxon>unclassified sequences</taxon>
        <taxon>metagenomes</taxon>
        <taxon>ecological metagenomes</taxon>
    </lineage>
</organism>
<name>X1GTI0_9ZZZZ</name>